<sequence>MDNKKNEVTFEIVESIGVIAKNPSGWQKELNMVSWNGGQAKYDIRDWDPEHQHMSRGITLSEDDMSIVRQLLDSRTGRNNIQNKEMKDRSWER</sequence>
<feature type="compositionally biased region" description="Basic and acidic residues" evidence="1">
    <location>
        <begin position="84"/>
        <end position="93"/>
    </location>
</feature>
<evidence type="ECO:0000313" key="4">
    <source>
        <dbReference type="Proteomes" id="UP000295500"/>
    </source>
</evidence>
<dbReference type="Pfam" id="PF02229">
    <property type="entry name" value="PC4"/>
    <property type="match status" value="1"/>
</dbReference>
<evidence type="ECO:0000313" key="3">
    <source>
        <dbReference type="EMBL" id="TDP53704.1"/>
    </source>
</evidence>
<dbReference type="Proteomes" id="UP000295500">
    <property type="component" value="Unassembled WGS sequence"/>
</dbReference>
<evidence type="ECO:0000256" key="1">
    <source>
        <dbReference type="SAM" id="MobiDB-lite"/>
    </source>
</evidence>
<dbReference type="OrthoDB" id="7067273at2"/>
<reference evidence="3 4" key="1">
    <citation type="submission" date="2019-03" db="EMBL/GenBank/DDBJ databases">
        <title>Genomic Encyclopedia of Type Strains, Phase IV (KMG-IV): sequencing the most valuable type-strain genomes for metagenomic binning, comparative biology and taxonomic classification.</title>
        <authorList>
            <person name="Goeker M."/>
        </authorList>
    </citation>
    <scope>NUCLEOTIDE SEQUENCE [LARGE SCALE GENOMIC DNA]</scope>
    <source>
        <strain evidence="3 4">DSM 28287</strain>
    </source>
</reference>
<proteinExistence type="predicted"/>
<comment type="caution">
    <text evidence="3">The sequence shown here is derived from an EMBL/GenBank/DDBJ whole genome shotgun (WGS) entry which is preliminary data.</text>
</comment>
<protein>
    <recommendedName>
        <fullName evidence="2">Transcriptional coactivator p15 (PC4) C-terminal domain-containing protein</fullName>
    </recommendedName>
</protein>
<feature type="domain" description="Transcriptional coactivator p15 (PC4) C-terminal" evidence="2">
    <location>
        <begin position="24"/>
        <end position="68"/>
    </location>
</feature>
<dbReference type="GO" id="GO:0006355">
    <property type="term" value="P:regulation of DNA-templated transcription"/>
    <property type="evidence" value="ECO:0007669"/>
    <property type="project" value="InterPro"/>
</dbReference>
<dbReference type="EMBL" id="SNXO01000023">
    <property type="protein sequence ID" value="TDP53704.1"/>
    <property type="molecule type" value="Genomic_DNA"/>
</dbReference>
<accession>A0A4R6PZL0</accession>
<organism evidence="3 4">
    <name type="scientific">Aminicella lysinilytica</name>
    <dbReference type="NCBI Taxonomy" id="433323"/>
    <lineage>
        <taxon>Bacteria</taxon>
        <taxon>Bacillati</taxon>
        <taxon>Bacillota</taxon>
        <taxon>Clostridia</taxon>
        <taxon>Peptostreptococcales</taxon>
        <taxon>Anaerovoracaceae</taxon>
        <taxon>Aminicella</taxon>
    </lineage>
</organism>
<dbReference type="Gene3D" id="2.30.31.70">
    <property type="match status" value="1"/>
</dbReference>
<dbReference type="InterPro" id="IPR003173">
    <property type="entry name" value="PC4_C"/>
</dbReference>
<evidence type="ECO:0000259" key="2">
    <source>
        <dbReference type="Pfam" id="PF02229"/>
    </source>
</evidence>
<dbReference type="GO" id="GO:0003677">
    <property type="term" value="F:DNA binding"/>
    <property type="evidence" value="ECO:0007669"/>
    <property type="project" value="InterPro"/>
</dbReference>
<gene>
    <name evidence="3" type="ORF">EV211_12319</name>
</gene>
<dbReference type="AlphaFoldDB" id="A0A4R6PZL0"/>
<name>A0A4R6PZL0_9FIRM</name>
<keyword evidence="4" id="KW-1185">Reference proteome</keyword>
<dbReference type="RefSeq" id="WP_133528703.1">
    <property type="nucleotide sequence ID" value="NZ_SNXO01000023.1"/>
</dbReference>
<feature type="region of interest" description="Disordered" evidence="1">
    <location>
        <begin position="74"/>
        <end position="93"/>
    </location>
</feature>